<reference evidence="1 2" key="1">
    <citation type="journal article" date="2019" name="Sci. Rep.">
        <title>Orb-weaving spider Araneus ventricosus genome elucidates the spidroin gene catalogue.</title>
        <authorList>
            <person name="Kono N."/>
            <person name="Nakamura H."/>
            <person name="Ohtoshi R."/>
            <person name="Moran D.A.P."/>
            <person name="Shinohara A."/>
            <person name="Yoshida Y."/>
            <person name="Fujiwara M."/>
            <person name="Mori M."/>
            <person name="Tomita M."/>
            <person name="Arakawa K."/>
        </authorList>
    </citation>
    <scope>NUCLEOTIDE SEQUENCE [LARGE SCALE GENOMIC DNA]</scope>
</reference>
<proteinExistence type="predicted"/>
<dbReference type="Proteomes" id="UP000499080">
    <property type="component" value="Unassembled WGS sequence"/>
</dbReference>
<dbReference type="AlphaFoldDB" id="A0A4Y2C6E8"/>
<sequence length="96" mass="10815">MWIVRKPFTVHTTYTQSTTARSNCIEVSNRRLASFNARAFTDISPERLTYSITTIPCGPTTGVIEPQRIVVARIAETRTMGTRLKCCITDDSMPLF</sequence>
<comment type="caution">
    <text evidence="1">The sequence shown here is derived from an EMBL/GenBank/DDBJ whole genome shotgun (WGS) entry which is preliminary data.</text>
</comment>
<protein>
    <submittedName>
        <fullName evidence="1">Uncharacterized protein</fullName>
    </submittedName>
</protein>
<evidence type="ECO:0000313" key="2">
    <source>
        <dbReference type="Proteomes" id="UP000499080"/>
    </source>
</evidence>
<accession>A0A4Y2C6E8</accession>
<gene>
    <name evidence="1" type="ORF">AVEN_18796_1</name>
</gene>
<keyword evidence="2" id="KW-1185">Reference proteome</keyword>
<evidence type="ECO:0000313" key="1">
    <source>
        <dbReference type="EMBL" id="GBL99365.1"/>
    </source>
</evidence>
<organism evidence="1 2">
    <name type="scientific">Araneus ventricosus</name>
    <name type="common">Orbweaver spider</name>
    <name type="synonym">Epeira ventricosa</name>
    <dbReference type="NCBI Taxonomy" id="182803"/>
    <lineage>
        <taxon>Eukaryota</taxon>
        <taxon>Metazoa</taxon>
        <taxon>Ecdysozoa</taxon>
        <taxon>Arthropoda</taxon>
        <taxon>Chelicerata</taxon>
        <taxon>Arachnida</taxon>
        <taxon>Araneae</taxon>
        <taxon>Araneomorphae</taxon>
        <taxon>Entelegynae</taxon>
        <taxon>Araneoidea</taxon>
        <taxon>Araneidae</taxon>
        <taxon>Araneus</taxon>
    </lineage>
</organism>
<dbReference type="EMBL" id="BGPR01162017">
    <property type="protein sequence ID" value="GBL99365.1"/>
    <property type="molecule type" value="Genomic_DNA"/>
</dbReference>
<name>A0A4Y2C6E8_ARAVE</name>